<dbReference type="Gene3D" id="3.40.50.1820">
    <property type="entry name" value="alpha/beta hydrolase"/>
    <property type="match status" value="1"/>
</dbReference>
<comment type="caution">
    <text evidence="2">The sequence shown here is derived from an EMBL/GenBank/DDBJ whole genome shotgun (WGS) entry which is preliminary data.</text>
</comment>
<dbReference type="InterPro" id="IPR053145">
    <property type="entry name" value="AB_hydrolase_Est10"/>
</dbReference>
<dbReference type="Proteomes" id="UP000700732">
    <property type="component" value="Unassembled WGS sequence"/>
</dbReference>
<gene>
    <name evidence="2" type="ORF">FH603_254</name>
</gene>
<sequence length="319" mass="34280">MLTFLVSLISVAGLAQTQEMVQLKTADLNLNGTLTLPDGATGRVPVLLLIAGSGATDRDGNNPIPAGQMGSVKANSYKLLADSLSKAGVAVLRYDKRGVGTSKLLNMNEASLTFDTYIEDAVGWIKQLRNDKRFSNVGIVGHSEGSLIGMVAARQAKADVFVSLAGPGDDICEKLKTQVGKQLPDESKQEVFRALDSLKGGHTLRKLPTPYAPVRQLFRPSVQPYLISWMKYNPAAQLKLLTIPVLIIQGMRDVQVSVKDAELLKAARPSARIKLFEAMSHGLKDVRTDSMQEAITSYNEPGGPLTAGLAAEIAHFIKG</sequence>
<dbReference type="Pfam" id="PF12146">
    <property type="entry name" value="Hydrolase_4"/>
    <property type="match status" value="1"/>
</dbReference>
<accession>A0ABR6VZK5</accession>
<dbReference type="InterPro" id="IPR029058">
    <property type="entry name" value="AB_hydrolase_fold"/>
</dbReference>
<proteinExistence type="predicted"/>
<protein>
    <recommendedName>
        <fullName evidence="1">Serine aminopeptidase S33 domain-containing protein</fullName>
    </recommendedName>
</protein>
<feature type="domain" description="Serine aminopeptidase S33" evidence="1">
    <location>
        <begin position="74"/>
        <end position="160"/>
    </location>
</feature>
<keyword evidence="3" id="KW-1185">Reference proteome</keyword>
<evidence type="ECO:0000259" key="1">
    <source>
        <dbReference type="Pfam" id="PF12146"/>
    </source>
</evidence>
<dbReference type="PANTHER" id="PTHR43265">
    <property type="entry name" value="ESTERASE ESTD"/>
    <property type="match status" value="1"/>
</dbReference>
<dbReference type="InterPro" id="IPR022742">
    <property type="entry name" value="Hydrolase_4"/>
</dbReference>
<dbReference type="PANTHER" id="PTHR43265:SF1">
    <property type="entry name" value="ESTERASE ESTD"/>
    <property type="match status" value="1"/>
</dbReference>
<evidence type="ECO:0000313" key="3">
    <source>
        <dbReference type="Proteomes" id="UP000700732"/>
    </source>
</evidence>
<dbReference type="EMBL" id="VFIA01000001">
    <property type="protein sequence ID" value="MBC3789772.1"/>
    <property type="molecule type" value="Genomic_DNA"/>
</dbReference>
<evidence type="ECO:0000313" key="2">
    <source>
        <dbReference type="EMBL" id="MBC3789772.1"/>
    </source>
</evidence>
<dbReference type="SUPFAM" id="SSF53474">
    <property type="entry name" value="alpha/beta-Hydrolases"/>
    <property type="match status" value="1"/>
</dbReference>
<reference evidence="2 3" key="1">
    <citation type="submission" date="2019-06" db="EMBL/GenBank/DDBJ databases">
        <title>Spirosoma utsteinense sp. nov. isolated from Antarctic ice-free soils.</title>
        <authorList>
            <person name="Tahon G."/>
        </authorList>
    </citation>
    <scope>NUCLEOTIDE SEQUENCE [LARGE SCALE GENOMIC DNA]</scope>
    <source>
        <strain evidence="2 3">LMG 31447</strain>
    </source>
</reference>
<name>A0ABR6VZK5_9BACT</name>
<organism evidence="2 3">
    <name type="scientific">Spirosoma utsteinense</name>
    <dbReference type="NCBI Taxonomy" id="2585773"/>
    <lineage>
        <taxon>Bacteria</taxon>
        <taxon>Pseudomonadati</taxon>
        <taxon>Bacteroidota</taxon>
        <taxon>Cytophagia</taxon>
        <taxon>Cytophagales</taxon>
        <taxon>Cytophagaceae</taxon>
        <taxon>Spirosoma</taxon>
    </lineage>
</organism>